<dbReference type="Pfam" id="PF01966">
    <property type="entry name" value="HD"/>
    <property type="match status" value="1"/>
</dbReference>
<dbReference type="Gene3D" id="1.10.3210.10">
    <property type="entry name" value="Hypothetical protein af1432"/>
    <property type="match status" value="1"/>
</dbReference>
<comment type="caution">
    <text evidence="2">The sequence shown here is derived from an EMBL/GenBank/DDBJ whole genome shotgun (WGS) entry which is preliminary data.</text>
</comment>
<dbReference type="EMBL" id="JBHSBC010000003">
    <property type="protein sequence ID" value="MFC3979388.1"/>
    <property type="molecule type" value="Genomic_DNA"/>
</dbReference>
<evidence type="ECO:0000259" key="1">
    <source>
        <dbReference type="Pfam" id="PF01966"/>
    </source>
</evidence>
<protein>
    <submittedName>
        <fullName evidence="2">HD domain-containing protein</fullName>
    </submittedName>
</protein>
<dbReference type="InterPro" id="IPR006674">
    <property type="entry name" value="HD_domain"/>
</dbReference>
<dbReference type="RefSeq" id="WP_386188095.1">
    <property type="nucleotide sequence ID" value="NZ_JBHSBC010000003.1"/>
</dbReference>
<dbReference type="CDD" id="cd00077">
    <property type="entry name" value="HDc"/>
    <property type="match status" value="1"/>
</dbReference>
<feature type="domain" description="HD" evidence="1">
    <location>
        <begin position="26"/>
        <end position="145"/>
    </location>
</feature>
<dbReference type="Proteomes" id="UP001595698">
    <property type="component" value="Unassembled WGS sequence"/>
</dbReference>
<sequence length="198" mass="22043">MRIPGDEQIRALHEKYAPTREAFELVFTHCEIVCGIAEQILARTGSDLDRDLVRAGSLLHDIGVYRLYGADGELDHTRYVRHGVLGHELLREEGFPEEICRFCSCHTGVGISRDDVRNQGLPIPVADYVAESGEERLVMYADKFHSKSTPPTFVSAASYATRVRRFGEDKVVAFKAMCETFGVPDLTPFTTAYGCAVV</sequence>
<keyword evidence="3" id="KW-1185">Reference proteome</keyword>
<dbReference type="PANTHER" id="PTHR38659:SF2">
    <property type="entry name" value="HDIG DOMAIN PROTEIN"/>
    <property type="match status" value="1"/>
</dbReference>
<organism evidence="2 3">
    <name type="scientific">Streptosporangium jomthongense</name>
    <dbReference type="NCBI Taxonomy" id="1193683"/>
    <lineage>
        <taxon>Bacteria</taxon>
        <taxon>Bacillati</taxon>
        <taxon>Actinomycetota</taxon>
        <taxon>Actinomycetes</taxon>
        <taxon>Streptosporangiales</taxon>
        <taxon>Streptosporangiaceae</taxon>
        <taxon>Streptosporangium</taxon>
    </lineage>
</organism>
<dbReference type="NCBIfam" id="TIGR00277">
    <property type="entry name" value="HDIG"/>
    <property type="match status" value="1"/>
</dbReference>
<dbReference type="SUPFAM" id="SSF109604">
    <property type="entry name" value="HD-domain/PDEase-like"/>
    <property type="match status" value="1"/>
</dbReference>
<proteinExistence type="predicted"/>
<dbReference type="PANTHER" id="PTHR38659">
    <property type="entry name" value="METAL-DEPENDENT PHOSPHOHYDROLASE"/>
    <property type="match status" value="1"/>
</dbReference>
<gene>
    <name evidence="2" type="ORF">ACFOYY_04595</name>
</gene>
<reference evidence="3" key="1">
    <citation type="journal article" date="2019" name="Int. J. Syst. Evol. Microbiol.">
        <title>The Global Catalogue of Microorganisms (GCM) 10K type strain sequencing project: providing services to taxonomists for standard genome sequencing and annotation.</title>
        <authorList>
            <consortium name="The Broad Institute Genomics Platform"/>
            <consortium name="The Broad Institute Genome Sequencing Center for Infectious Disease"/>
            <person name="Wu L."/>
            <person name="Ma J."/>
        </authorList>
    </citation>
    <scope>NUCLEOTIDE SEQUENCE [LARGE SCALE GENOMIC DNA]</scope>
    <source>
        <strain evidence="3">TBRC 7912</strain>
    </source>
</reference>
<dbReference type="InterPro" id="IPR006675">
    <property type="entry name" value="HDIG_dom"/>
</dbReference>
<evidence type="ECO:0000313" key="2">
    <source>
        <dbReference type="EMBL" id="MFC3979388.1"/>
    </source>
</evidence>
<name>A0ABV8EWC1_9ACTN</name>
<evidence type="ECO:0000313" key="3">
    <source>
        <dbReference type="Proteomes" id="UP001595698"/>
    </source>
</evidence>
<dbReference type="InterPro" id="IPR003607">
    <property type="entry name" value="HD/PDEase_dom"/>
</dbReference>
<accession>A0ABV8EWC1</accession>